<dbReference type="Proteomes" id="UP000000987">
    <property type="component" value="Segment"/>
</dbReference>
<proteinExistence type="predicted"/>
<reference evidence="3 4" key="1">
    <citation type="journal article" date="2005" name="Proc. Natl. Acad. Sci. U.S.A.">
        <title>The complete genomes and proteomes of 27 Staphylococcus aureus bacteriophages.</title>
        <authorList>
            <person name="Kwan T."/>
            <person name="Liu J."/>
            <person name="Dubow M."/>
            <person name="Gros P."/>
            <person name="Pelletier J."/>
        </authorList>
    </citation>
    <scope>NUCLEOTIDE SEQUENCE</scope>
</reference>
<evidence type="ECO:0000313" key="4">
    <source>
        <dbReference type="Proteomes" id="UP000000987"/>
    </source>
</evidence>
<dbReference type="KEGG" id="vg:5133105"/>
<organism evidence="3 4">
    <name type="scientific">Staphylococcus phage 37</name>
    <dbReference type="NCBI Taxonomy" id="2936813"/>
    <lineage>
        <taxon>Viruses</taxon>
        <taxon>Duplodnaviria</taxon>
        <taxon>Heunggongvirae</taxon>
        <taxon>Uroviricota</taxon>
        <taxon>Caudoviricetes</taxon>
        <taxon>Azeredovirinae</taxon>
        <taxon>Phietavirus</taxon>
        <taxon>Phietavirus pv37</taxon>
    </lineage>
</organism>
<dbReference type="InterPro" id="IPR014961">
    <property type="entry name" value="DUF1829"/>
</dbReference>
<protein>
    <submittedName>
        <fullName evidence="3">ORF014</fullName>
    </submittedName>
</protein>
<feature type="domain" description="DUF1828" evidence="1">
    <location>
        <begin position="35"/>
        <end position="128"/>
    </location>
</feature>
<accession>Q4ZCC0</accession>
<evidence type="ECO:0000259" key="1">
    <source>
        <dbReference type="Pfam" id="PF08861"/>
    </source>
</evidence>
<dbReference type="Pfam" id="PF08861">
    <property type="entry name" value="DUF1828"/>
    <property type="match status" value="1"/>
</dbReference>
<dbReference type="Pfam" id="PF08862">
    <property type="entry name" value="DUF1829"/>
    <property type="match status" value="1"/>
</dbReference>
<name>Q4ZCC0_9CAUD</name>
<dbReference type="InterPro" id="IPR014960">
    <property type="entry name" value="DUF1828"/>
</dbReference>
<evidence type="ECO:0000259" key="2">
    <source>
        <dbReference type="Pfam" id="PF08862"/>
    </source>
</evidence>
<dbReference type="EMBL" id="AY954958">
    <property type="protein sequence ID" value="AAX91277.1"/>
    <property type="molecule type" value="Genomic_DNA"/>
</dbReference>
<dbReference type="RefSeq" id="YP_240106.1">
    <property type="nucleotide sequence ID" value="NC_007055.1"/>
</dbReference>
<dbReference type="GeneID" id="5133105"/>
<sequence length="262" mass="30635">MTTFDANKLKKEYLNWYNQELEFSNLSNNVVRIDSPFKDNTLDNLIIYAIYDQARDLITLTDDGYTIFGLENNGIFINKSKKRKKIFEEHLSAYGVKFNDTTHEIYVKTNFKHFNKSKHNLLQCLIFVNDMYVLSKPKIQSIFSEDVANKLDEHNISYGRDLPIVGTSGVVHSFDFFISAKKNQKERFINAISHPNNSMIIKSKVTDAIQAKKIKRQRPNEFIFILNDMNKEVNEQNKNLLHENNISTIDYSELDEKIYLLT</sequence>
<feature type="domain" description="DUF1829" evidence="2">
    <location>
        <begin position="166"/>
        <end position="253"/>
    </location>
</feature>
<evidence type="ECO:0000313" key="3">
    <source>
        <dbReference type="EMBL" id="AAX91277.1"/>
    </source>
</evidence>
<keyword evidence="4" id="KW-1185">Reference proteome</keyword>